<reference evidence="2 3" key="1">
    <citation type="journal article" date="2018" name="Front. Plant Sci.">
        <title>Red Clover (Trifolium pratense) and Zigzag Clover (T. medium) - A Picture of Genomic Similarities and Differences.</title>
        <authorList>
            <person name="Dluhosova J."/>
            <person name="Istvanek J."/>
            <person name="Nedelnik J."/>
            <person name="Repkova J."/>
        </authorList>
    </citation>
    <scope>NUCLEOTIDE SEQUENCE [LARGE SCALE GENOMIC DNA]</scope>
    <source>
        <strain evidence="3">cv. 10/8</strain>
        <tissue evidence="2">Leaf</tissue>
    </source>
</reference>
<dbReference type="GO" id="GO:0003964">
    <property type="term" value="F:RNA-directed DNA polymerase activity"/>
    <property type="evidence" value="ECO:0007669"/>
    <property type="project" value="UniProtKB-KW"/>
</dbReference>
<sequence length="277" mass="31998">VKECWEEEGDKRWMGLMFKDELKALKVALKTWNKVVYGEAESKISSLTEKIKELEIRGESYELTEEEKRCRVDCCEALWLLLKSEESIHFQRARSRWLKEGDANTRFFHACVKGRQRMNAIVALKKGEGWIENPSSIKEEIVSYFANHFAEEEWNRPTLDGINFPTLSLDEAGRLDDGFQEEEIRRVVFDSDGNKSPGPDGFNGEFFKASWEVVKGDLKTLFEEFHTYAKLPKCLLAYFVTLIPKVSNPHSINEFRPISLLVSVYKMLAKVLATRLG</sequence>
<keyword evidence="2" id="KW-0808">Transferase</keyword>
<proteinExistence type="predicted"/>
<name>A0A392NNY9_9FABA</name>
<dbReference type="PANTHER" id="PTHR19446">
    <property type="entry name" value="REVERSE TRANSCRIPTASES"/>
    <property type="match status" value="1"/>
</dbReference>
<keyword evidence="1" id="KW-0175">Coiled coil</keyword>
<protein>
    <submittedName>
        <fullName evidence="2">LINE-1 reverse transcriptase like</fullName>
    </submittedName>
</protein>
<feature type="non-terminal residue" evidence="2">
    <location>
        <position position="1"/>
    </location>
</feature>
<organism evidence="2 3">
    <name type="scientific">Trifolium medium</name>
    <dbReference type="NCBI Taxonomy" id="97028"/>
    <lineage>
        <taxon>Eukaryota</taxon>
        <taxon>Viridiplantae</taxon>
        <taxon>Streptophyta</taxon>
        <taxon>Embryophyta</taxon>
        <taxon>Tracheophyta</taxon>
        <taxon>Spermatophyta</taxon>
        <taxon>Magnoliopsida</taxon>
        <taxon>eudicotyledons</taxon>
        <taxon>Gunneridae</taxon>
        <taxon>Pentapetalae</taxon>
        <taxon>rosids</taxon>
        <taxon>fabids</taxon>
        <taxon>Fabales</taxon>
        <taxon>Fabaceae</taxon>
        <taxon>Papilionoideae</taxon>
        <taxon>50 kb inversion clade</taxon>
        <taxon>NPAAA clade</taxon>
        <taxon>Hologalegina</taxon>
        <taxon>IRL clade</taxon>
        <taxon>Trifolieae</taxon>
        <taxon>Trifolium</taxon>
    </lineage>
</organism>
<keyword evidence="2" id="KW-0548">Nucleotidyltransferase</keyword>
<accession>A0A392NNY9</accession>
<dbReference type="AlphaFoldDB" id="A0A392NNY9"/>
<evidence type="ECO:0000256" key="1">
    <source>
        <dbReference type="SAM" id="Coils"/>
    </source>
</evidence>
<keyword evidence="3" id="KW-1185">Reference proteome</keyword>
<keyword evidence="2" id="KW-0695">RNA-directed DNA polymerase</keyword>
<comment type="caution">
    <text evidence="2">The sequence shown here is derived from an EMBL/GenBank/DDBJ whole genome shotgun (WGS) entry which is preliminary data.</text>
</comment>
<dbReference type="EMBL" id="LXQA010045351">
    <property type="protein sequence ID" value="MCI01142.1"/>
    <property type="molecule type" value="Genomic_DNA"/>
</dbReference>
<feature type="coiled-coil region" evidence="1">
    <location>
        <begin position="37"/>
        <end position="64"/>
    </location>
</feature>
<evidence type="ECO:0000313" key="2">
    <source>
        <dbReference type="EMBL" id="MCI01142.1"/>
    </source>
</evidence>
<dbReference type="Proteomes" id="UP000265520">
    <property type="component" value="Unassembled WGS sequence"/>
</dbReference>
<evidence type="ECO:0000313" key="3">
    <source>
        <dbReference type="Proteomes" id="UP000265520"/>
    </source>
</evidence>